<accession>A0A7W3J803</accession>
<reference evidence="1 2" key="1">
    <citation type="submission" date="2020-07" db="EMBL/GenBank/DDBJ databases">
        <title>Sequencing the genomes of 1000 actinobacteria strains.</title>
        <authorList>
            <person name="Klenk H.-P."/>
        </authorList>
    </citation>
    <scope>NUCLEOTIDE SEQUENCE [LARGE SCALE GENOMIC DNA]</scope>
    <source>
        <strain evidence="1 2">DSM 44121</strain>
    </source>
</reference>
<dbReference type="InterPro" id="IPR006175">
    <property type="entry name" value="YjgF/YER057c/UK114"/>
</dbReference>
<dbReference type="EMBL" id="JACGWV010000001">
    <property type="protein sequence ID" value="MBA8807920.1"/>
    <property type="molecule type" value="Genomic_DNA"/>
</dbReference>
<protein>
    <submittedName>
        <fullName evidence="1">Enamine deaminase RidA (YjgF/YER057c/UK114 family)</fullName>
    </submittedName>
</protein>
<dbReference type="RefSeq" id="WP_246402420.1">
    <property type="nucleotide sequence ID" value="NZ_BAAATF010000006.1"/>
</dbReference>
<keyword evidence="2" id="KW-1185">Reference proteome</keyword>
<dbReference type="Gene3D" id="3.30.1330.40">
    <property type="entry name" value="RutC-like"/>
    <property type="match status" value="2"/>
</dbReference>
<name>A0A7W3J803_9MICO</name>
<dbReference type="AlphaFoldDB" id="A0A7W3J803"/>
<sequence length="286" mass="30467">MTVTLSNPQDLPQVDVYHQVAVATGSRQVFVAGQVSWDADGATVGVGDLAAQVEQSYANVATALRHAGASTDDVVRLTVYAVDWTPDKMPALLDGLARAARRTGSTATPPATLIGVAALDVPEHLVEIEATAVVGQPASAPAAALPETRPESRPEFFATPGYGDRQLERMGYSQAVRIGDRVEISGQGGWDDDFVFPADLEDEIVRAFDNVERTLATAGATWADVVHVNSYHVPETPGFIGETHNRVMVEQMRARMDGRAPVWTETGVPALGAPGMRVEIRVTAIV</sequence>
<dbReference type="PANTHER" id="PTHR43857:SF1">
    <property type="entry name" value="YJGH FAMILY PROTEIN"/>
    <property type="match status" value="1"/>
</dbReference>
<gene>
    <name evidence="1" type="ORF">FHX71_001862</name>
</gene>
<dbReference type="PANTHER" id="PTHR43857">
    <property type="entry name" value="BLR7761 PROTEIN"/>
    <property type="match status" value="1"/>
</dbReference>
<evidence type="ECO:0000313" key="1">
    <source>
        <dbReference type="EMBL" id="MBA8807920.1"/>
    </source>
</evidence>
<evidence type="ECO:0000313" key="2">
    <source>
        <dbReference type="Proteomes" id="UP000540568"/>
    </source>
</evidence>
<dbReference type="Pfam" id="PF01042">
    <property type="entry name" value="Ribonuc_L-PSP"/>
    <property type="match status" value="2"/>
</dbReference>
<dbReference type="CDD" id="cd00448">
    <property type="entry name" value="YjgF_YER057c_UK114_family"/>
    <property type="match status" value="1"/>
</dbReference>
<dbReference type="InterPro" id="IPR035959">
    <property type="entry name" value="RutC-like_sf"/>
</dbReference>
<dbReference type="Proteomes" id="UP000540568">
    <property type="component" value="Unassembled WGS sequence"/>
</dbReference>
<comment type="caution">
    <text evidence="1">The sequence shown here is derived from an EMBL/GenBank/DDBJ whole genome shotgun (WGS) entry which is preliminary data.</text>
</comment>
<organism evidence="1 2">
    <name type="scientific">Promicromonospora sukumoe</name>
    <dbReference type="NCBI Taxonomy" id="88382"/>
    <lineage>
        <taxon>Bacteria</taxon>
        <taxon>Bacillati</taxon>
        <taxon>Actinomycetota</taxon>
        <taxon>Actinomycetes</taxon>
        <taxon>Micrococcales</taxon>
        <taxon>Promicromonosporaceae</taxon>
        <taxon>Promicromonospora</taxon>
    </lineage>
</organism>
<dbReference type="SUPFAM" id="SSF55298">
    <property type="entry name" value="YjgF-like"/>
    <property type="match status" value="2"/>
</dbReference>
<proteinExistence type="predicted"/>